<comment type="caution">
    <text evidence="7">The sequence shown here is derived from an EMBL/GenBank/DDBJ whole genome shotgun (WGS) entry which is preliminary data.</text>
</comment>
<dbReference type="PANTHER" id="PTHR39210">
    <property type="entry name" value="HEPARIN-SULFATE LYASE"/>
    <property type="match status" value="1"/>
</dbReference>
<dbReference type="SUPFAM" id="SSF48230">
    <property type="entry name" value="Chondroitin AC/alginate lyase"/>
    <property type="match status" value="1"/>
</dbReference>
<evidence type="ECO:0000256" key="4">
    <source>
        <dbReference type="ARBA" id="ARBA00023239"/>
    </source>
</evidence>
<dbReference type="AlphaFoldDB" id="A0A9D9H6G2"/>
<evidence type="ECO:0000313" key="8">
    <source>
        <dbReference type="Proteomes" id="UP000823615"/>
    </source>
</evidence>
<dbReference type="InterPro" id="IPR012480">
    <property type="entry name" value="Hepar_II_III_C"/>
</dbReference>
<organism evidence="7 8">
    <name type="scientific">Candidatus Ornithospirochaeta stercoripullorum</name>
    <dbReference type="NCBI Taxonomy" id="2840899"/>
    <lineage>
        <taxon>Bacteria</taxon>
        <taxon>Pseudomonadati</taxon>
        <taxon>Spirochaetota</taxon>
        <taxon>Spirochaetia</taxon>
        <taxon>Spirochaetales</taxon>
        <taxon>Spirochaetaceae</taxon>
        <taxon>Spirochaetaceae incertae sedis</taxon>
        <taxon>Candidatus Ornithospirochaeta</taxon>
    </lineage>
</organism>
<keyword evidence="3" id="KW-0574">Periplasm</keyword>
<evidence type="ECO:0000256" key="1">
    <source>
        <dbReference type="ARBA" id="ARBA00004418"/>
    </source>
</evidence>
<evidence type="ECO:0000259" key="6">
    <source>
        <dbReference type="Pfam" id="PF16889"/>
    </source>
</evidence>
<evidence type="ECO:0000256" key="2">
    <source>
        <dbReference type="ARBA" id="ARBA00022729"/>
    </source>
</evidence>
<keyword evidence="2" id="KW-0732">Signal</keyword>
<keyword evidence="4 7" id="KW-0456">Lyase</keyword>
<dbReference type="PANTHER" id="PTHR39210:SF1">
    <property type="entry name" value="HEPARIN-SULFATE LYASE"/>
    <property type="match status" value="1"/>
</dbReference>
<dbReference type="Pfam" id="PF16889">
    <property type="entry name" value="Hepar_II_III_N"/>
    <property type="match status" value="1"/>
</dbReference>
<name>A0A9D9H6G2_9SPIO</name>
<dbReference type="GO" id="GO:0042597">
    <property type="term" value="C:periplasmic space"/>
    <property type="evidence" value="ECO:0007669"/>
    <property type="project" value="UniProtKB-SubCell"/>
</dbReference>
<comment type="subcellular location">
    <subcellularLocation>
        <location evidence="1">Periplasm</location>
    </subcellularLocation>
</comment>
<reference evidence="7" key="2">
    <citation type="journal article" date="2021" name="PeerJ">
        <title>Extensive microbial diversity within the chicken gut microbiome revealed by metagenomics and culture.</title>
        <authorList>
            <person name="Gilroy R."/>
            <person name="Ravi A."/>
            <person name="Getino M."/>
            <person name="Pursley I."/>
            <person name="Horton D.L."/>
            <person name="Alikhan N.F."/>
            <person name="Baker D."/>
            <person name="Gharbi K."/>
            <person name="Hall N."/>
            <person name="Watson M."/>
            <person name="Adriaenssens E.M."/>
            <person name="Foster-Nyarko E."/>
            <person name="Jarju S."/>
            <person name="Secka A."/>
            <person name="Antonio M."/>
            <person name="Oren A."/>
            <person name="Chaudhuri R.R."/>
            <person name="La Ragione R."/>
            <person name="Hildebrand F."/>
            <person name="Pallen M.J."/>
        </authorList>
    </citation>
    <scope>NUCLEOTIDE SEQUENCE</scope>
    <source>
        <strain evidence="7">7293</strain>
    </source>
</reference>
<dbReference type="InterPro" id="IPR031680">
    <property type="entry name" value="Hepar_II_III_N"/>
</dbReference>
<feature type="domain" description="Heparinase II/III-like C-terminal" evidence="5">
    <location>
        <begin position="330"/>
        <end position="518"/>
    </location>
</feature>
<protein>
    <submittedName>
        <fullName evidence="7">Alginate lyase family protein</fullName>
    </submittedName>
</protein>
<feature type="domain" description="Heparin-sulfate lyase N-terminal" evidence="6">
    <location>
        <begin position="23"/>
        <end position="298"/>
    </location>
</feature>
<evidence type="ECO:0000313" key="7">
    <source>
        <dbReference type="EMBL" id="MBO8436912.1"/>
    </source>
</evidence>
<dbReference type="Pfam" id="PF07940">
    <property type="entry name" value="Hepar_II_III_C"/>
    <property type="match status" value="1"/>
</dbReference>
<dbReference type="GO" id="GO:0016829">
    <property type="term" value="F:lyase activity"/>
    <property type="evidence" value="ECO:0007669"/>
    <property type="project" value="UniProtKB-KW"/>
</dbReference>
<accession>A0A9D9H6G2</accession>
<evidence type="ECO:0000256" key="3">
    <source>
        <dbReference type="ARBA" id="ARBA00022764"/>
    </source>
</evidence>
<gene>
    <name evidence="7" type="ORF">IAA97_08040</name>
</gene>
<dbReference type="Gene3D" id="2.70.98.70">
    <property type="match status" value="1"/>
</dbReference>
<dbReference type="Proteomes" id="UP000823615">
    <property type="component" value="Unassembled WGS sequence"/>
</dbReference>
<sequence length="635" mass="72254">MHYFYLRNPILSIRHCQTDAVWRAHVTECADNSLSNTFTFTEKYEMERCEAPVHFETIDWNAIPFGDEEWCYALNRHTFLLNNALTFAITRDRKYFDNWVRLFRDFNSHTKLDEMTAKRSWRSLECGIRVENYIRSIEIFSAMGMMDENLLEELTVFLRKHRDYLISEHTDFHRISNWGVLQDHGLFLSSLFLDDEESMKEAIRRLDEEMALQTLSDGMHWEQSSMYHAEVLHCAMDTVMIADRNSIAIPQSLKENTHALALALGRSLRPDGKCYLFGDSDEIDMRDMMASASVIFSDPSLSYYAGTIDDTRFYLSHELDTVLPEPKKPEEPLVFMKSSGNAFLTIGERSALRLHCGLTGSGHGHIDPLHFDLYSNGEVIITDTGRYTYTSTKERYALKGAYGHNTIILDGKEPVEMFDSWASTPPAEPVFTDALTNGAYSYLSAMHLGYSGTAVRRSILTLSNRFIIIADDIITDQEKSVEILFHLDEGTKIDGDGKRVHVAKNNAKITMLFMHGNAAVSSYPLSKRYNEMLESPLVTVRGTAMERSTFITVLALGSDDFEANLIPLKKPLTGFNVPKSYGMGLIIRDGEDEYSVALMSGEYPEKGFIIKAGNAEAFGRVFVRKNNEKTVVLKY</sequence>
<dbReference type="InterPro" id="IPR008929">
    <property type="entry name" value="Chondroitin_lyas"/>
</dbReference>
<reference evidence="7" key="1">
    <citation type="submission" date="2020-10" db="EMBL/GenBank/DDBJ databases">
        <authorList>
            <person name="Gilroy R."/>
        </authorList>
    </citation>
    <scope>NUCLEOTIDE SEQUENCE</scope>
    <source>
        <strain evidence="7">7293</strain>
    </source>
</reference>
<proteinExistence type="predicted"/>
<evidence type="ECO:0000259" key="5">
    <source>
        <dbReference type="Pfam" id="PF07940"/>
    </source>
</evidence>
<dbReference type="Gene3D" id="1.50.10.100">
    <property type="entry name" value="Chondroitin AC/alginate lyase"/>
    <property type="match status" value="1"/>
</dbReference>
<dbReference type="EMBL" id="JADIMT010000093">
    <property type="protein sequence ID" value="MBO8436912.1"/>
    <property type="molecule type" value="Genomic_DNA"/>
</dbReference>